<dbReference type="PROSITE" id="PS50042">
    <property type="entry name" value="CNMP_BINDING_3"/>
    <property type="match status" value="1"/>
</dbReference>
<proteinExistence type="predicted"/>
<comment type="caution">
    <text evidence="3">The sequence shown here is derived from an EMBL/GenBank/DDBJ whole genome shotgun (WGS) entry which is preliminary data.</text>
</comment>
<dbReference type="Proteomes" id="UP000265427">
    <property type="component" value="Unassembled WGS sequence"/>
</dbReference>
<dbReference type="EMBL" id="QUSZ01004516">
    <property type="protein sequence ID" value="RHY13901.1"/>
    <property type="molecule type" value="Genomic_DNA"/>
</dbReference>
<dbReference type="AlphaFoldDB" id="A0A397B872"/>
<sequence>MSTCSGRPLRPRTAARTLVAPASNVVEIPALPATVATLSSNAIAEAALREQQMVKDPDPLCGQSVEIRPLHVAMPRGNRTADYYRARGLMPVYDDVASQHDEEFDKAIACFTRAIDVDGGCGLFFKNRAFAFRKAGRYAEAAKDYTTMGRCDRTCPVYNGSTTNENGMFYYDAQPLYTPRDSSIRAVTTMDRTDPRICYKASPTFIFHVLSISQQWEVHRSLCTQVCGVRLTASTVLFQEDEPGAFVYLLLVGRVNLFKHNLVKPDTSDSSRPTVETYLKQIPKGKLHSEAALLDLDNLRQQTFDPEETPMYTLRPGAEFGHQGRFRHLPRYDRAIPACTAVVEADAQMIIMPWATVMDIEADESSSPDMMDFLGKLRLFRSIPSPQLQLLTLKVVHVPGQAHEGLLLVRRGVCKLVTHNASMLGSRRPRGGVGRGGNNGNININNGVKKTQQHNALHAYTTMEHEDSPVAFFHANQALTRHLLAVPASLRPETVHKRLVARDFIGEESFLSNETNRRVLATYSLTTDSECELIFLRKADFFADTSYYTRQRVRANIQHMSTTTASDLSQPCPLPTQQMRHGVGTKWIAFKKKLVHDVLHKQG</sequence>
<name>A0A397B872_APHAT</name>
<dbReference type="InterPro" id="IPR014710">
    <property type="entry name" value="RmlC-like_jellyroll"/>
</dbReference>
<dbReference type="VEuPathDB" id="FungiDB:H257_02013"/>
<dbReference type="Gene3D" id="1.25.40.10">
    <property type="entry name" value="Tetratricopeptide repeat domain"/>
    <property type="match status" value="1"/>
</dbReference>
<accession>A0A397B872</accession>
<protein>
    <recommendedName>
        <fullName evidence="2">Cyclic nucleotide-binding domain-containing protein</fullName>
    </recommendedName>
</protein>
<evidence type="ECO:0000313" key="3">
    <source>
        <dbReference type="EMBL" id="RHY13901.1"/>
    </source>
</evidence>
<gene>
    <name evidence="3" type="ORF">DYB36_005164</name>
</gene>
<dbReference type="SUPFAM" id="SSF48452">
    <property type="entry name" value="TPR-like"/>
    <property type="match status" value="1"/>
</dbReference>
<evidence type="ECO:0000259" key="2">
    <source>
        <dbReference type="PROSITE" id="PS50042"/>
    </source>
</evidence>
<dbReference type="InterPro" id="IPR000595">
    <property type="entry name" value="cNMP-bd_dom"/>
</dbReference>
<organism evidence="3 4">
    <name type="scientific">Aphanomyces astaci</name>
    <name type="common">Crayfish plague agent</name>
    <dbReference type="NCBI Taxonomy" id="112090"/>
    <lineage>
        <taxon>Eukaryota</taxon>
        <taxon>Sar</taxon>
        <taxon>Stramenopiles</taxon>
        <taxon>Oomycota</taxon>
        <taxon>Saprolegniomycetes</taxon>
        <taxon>Saprolegniales</taxon>
        <taxon>Verrucalvaceae</taxon>
        <taxon>Aphanomyces</taxon>
    </lineage>
</organism>
<feature type="domain" description="Cyclic nucleotide-binding" evidence="2">
    <location>
        <begin position="206"/>
        <end position="303"/>
    </location>
</feature>
<feature type="region of interest" description="Disordered" evidence="1">
    <location>
        <begin position="425"/>
        <end position="446"/>
    </location>
</feature>
<dbReference type="SUPFAM" id="SSF51206">
    <property type="entry name" value="cAMP-binding domain-like"/>
    <property type="match status" value="2"/>
</dbReference>
<reference evidence="3 4" key="1">
    <citation type="submission" date="2018-08" db="EMBL/GenBank/DDBJ databases">
        <title>Aphanomyces genome sequencing and annotation.</title>
        <authorList>
            <person name="Minardi D."/>
            <person name="Oidtmann B."/>
            <person name="Van Der Giezen M."/>
            <person name="Studholme D.J."/>
        </authorList>
    </citation>
    <scope>NUCLEOTIDE SEQUENCE [LARGE SCALE GENOMIC DNA]</scope>
    <source>
        <strain evidence="3 4">Kv</strain>
    </source>
</reference>
<evidence type="ECO:0000313" key="4">
    <source>
        <dbReference type="Proteomes" id="UP000265427"/>
    </source>
</evidence>
<dbReference type="Gene3D" id="2.60.120.10">
    <property type="entry name" value="Jelly Rolls"/>
    <property type="match status" value="2"/>
</dbReference>
<evidence type="ECO:0000256" key="1">
    <source>
        <dbReference type="SAM" id="MobiDB-lite"/>
    </source>
</evidence>
<dbReference type="InterPro" id="IPR018490">
    <property type="entry name" value="cNMP-bd_dom_sf"/>
</dbReference>
<dbReference type="InterPro" id="IPR011990">
    <property type="entry name" value="TPR-like_helical_dom_sf"/>
</dbReference>